<dbReference type="AlphaFoldDB" id="A0A6C0BJQ0"/>
<reference evidence="2" key="1">
    <citation type="journal article" date="2020" name="Nature">
        <title>Giant virus diversity and host interactions through global metagenomics.</title>
        <authorList>
            <person name="Schulz F."/>
            <person name="Roux S."/>
            <person name="Paez-Espino D."/>
            <person name="Jungbluth S."/>
            <person name="Walsh D.A."/>
            <person name="Denef V.J."/>
            <person name="McMahon K.D."/>
            <person name="Konstantinidis K.T."/>
            <person name="Eloe-Fadrosh E.A."/>
            <person name="Kyrpides N.C."/>
            <person name="Woyke T."/>
        </authorList>
    </citation>
    <scope>NUCLEOTIDE SEQUENCE</scope>
    <source>
        <strain evidence="2">GVMAG-M-3300013006-15</strain>
    </source>
</reference>
<sequence length="295" mass="33297">MECWGLPLKDKLVVPILTKNNLQGIKIIPDGNCLFEALARHYNIVLKRNDLDHIFVRALVVGYMRRHADDFTPYLSEDNYRFVGKNNEDFNGYLESMSKNLRWGGSNELTAAFEAFDEFAGQKLTRIGILEFTLKEKRDGTYKLDEISFNKLFPNNKFGTILIYKRAPVVQIEGVVQAESSGSSGSHYDFACIPEWLMEPFCGGALKGQPFRPALPLAAALVGPLAASASVKPFADPNNNESIRNLTNRIIQEKRIRLLVVEYFTLKKYDLNSVDDFILKSRPTEAGLKVLIAKK</sequence>
<dbReference type="EMBL" id="MN739162">
    <property type="protein sequence ID" value="QHS91638.1"/>
    <property type="molecule type" value="Genomic_DNA"/>
</dbReference>
<dbReference type="PANTHER" id="PTHR12419">
    <property type="entry name" value="OTU DOMAIN CONTAINING PROTEIN"/>
    <property type="match status" value="1"/>
</dbReference>
<name>A0A6C0BJQ0_9ZZZZ</name>
<dbReference type="PROSITE" id="PS50802">
    <property type="entry name" value="OTU"/>
    <property type="match status" value="1"/>
</dbReference>
<dbReference type="InterPro" id="IPR038765">
    <property type="entry name" value="Papain-like_cys_pep_sf"/>
</dbReference>
<dbReference type="Pfam" id="PF02338">
    <property type="entry name" value="OTU"/>
    <property type="match status" value="1"/>
</dbReference>
<protein>
    <recommendedName>
        <fullName evidence="1">OTU domain-containing protein</fullName>
    </recommendedName>
</protein>
<accession>A0A6C0BJQ0</accession>
<dbReference type="InterPro" id="IPR050704">
    <property type="entry name" value="Peptidase_C85-like"/>
</dbReference>
<dbReference type="SUPFAM" id="SSF54001">
    <property type="entry name" value="Cysteine proteinases"/>
    <property type="match status" value="1"/>
</dbReference>
<dbReference type="Gene3D" id="3.90.70.80">
    <property type="match status" value="1"/>
</dbReference>
<proteinExistence type="predicted"/>
<evidence type="ECO:0000259" key="1">
    <source>
        <dbReference type="PROSITE" id="PS50802"/>
    </source>
</evidence>
<dbReference type="GO" id="GO:0016579">
    <property type="term" value="P:protein deubiquitination"/>
    <property type="evidence" value="ECO:0007669"/>
    <property type="project" value="TreeGrafter"/>
</dbReference>
<feature type="domain" description="OTU" evidence="1">
    <location>
        <begin position="22"/>
        <end position="164"/>
    </location>
</feature>
<dbReference type="GO" id="GO:0004843">
    <property type="term" value="F:cysteine-type deubiquitinase activity"/>
    <property type="evidence" value="ECO:0007669"/>
    <property type="project" value="TreeGrafter"/>
</dbReference>
<evidence type="ECO:0000313" key="2">
    <source>
        <dbReference type="EMBL" id="QHS91638.1"/>
    </source>
</evidence>
<dbReference type="InterPro" id="IPR003323">
    <property type="entry name" value="OTU_dom"/>
</dbReference>
<organism evidence="2">
    <name type="scientific">viral metagenome</name>
    <dbReference type="NCBI Taxonomy" id="1070528"/>
    <lineage>
        <taxon>unclassified sequences</taxon>
        <taxon>metagenomes</taxon>
        <taxon>organismal metagenomes</taxon>
    </lineage>
</organism>